<name>A0A183P5U4_9TREM</name>
<keyword evidence="2" id="KW-1185">Reference proteome</keyword>
<accession>A0A183P5U4</accession>
<evidence type="ECO:0000313" key="1">
    <source>
        <dbReference type="EMBL" id="VDP51262.1"/>
    </source>
</evidence>
<dbReference type="Proteomes" id="UP000269396">
    <property type="component" value="Unassembled WGS sequence"/>
</dbReference>
<protein>
    <submittedName>
        <fullName evidence="1">Uncharacterized protein</fullName>
    </submittedName>
</protein>
<evidence type="ECO:0000313" key="2">
    <source>
        <dbReference type="Proteomes" id="UP000269396"/>
    </source>
</evidence>
<sequence length="41" mass="4810">MDVEWQFTNLRPRATFSSETFTIEQKPDHPNIVVFAESVEL</sequence>
<dbReference type="AlphaFoldDB" id="A0A183P5U4"/>
<organism evidence="1 2">
    <name type="scientific">Schistosoma mattheei</name>
    <dbReference type="NCBI Taxonomy" id="31246"/>
    <lineage>
        <taxon>Eukaryota</taxon>
        <taxon>Metazoa</taxon>
        <taxon>Spiralia</taxon>
        <taxon>Lophotrochozoa</taxon>
        <taxon>Platyhelminthes</taxon>
        <taxon>Trematoda</taxon>
        <taxon>Digenea</taxon>
        <taxon>Strigeidida</taxon>
        <taxon>Schistosomatoidea</taxon>
        <taxon>Schistosomatidae</taxon>
        <taxon>Schistosoma</taxon>
    </lineage>
</organism>
<gene>
    <name evidence="1" type="ORF">SMTD_LOCUS9733</name>
</gene>
<reference evidence="1" key="1">
    <citation type="submission" date="2018-11" db="EMBL/GenBank/DDBJ databases">
        <authorList>
            <consortium name="Pathogen Informatics"/>
        </authorList>
    </citation>
    <scope>NUCLEOTIDE SEQUENCE [LARGE SCALE GENOMIC DNA]</scope>
    <source>
        <strain evidence="1">Denwood</strain>
    </source>
</reference>
<proteinExistence type="predicted"/>
<dbReference type="EMBL" id="UZAL01029946">
    <property type="protein sequence ID" value="VDP51262.1"/>
    <property type="molecule type" value="Genomic_DNA"/>
</dbReference>